<dbReference type="EC" id="3.5.4.9" evidence="11"/>
<proteinExistence type="inferred from homology"/>
<dbReference type="PANTHER" id="PTHR48099:SF5">
    <property type="entry name" value="C-1-TETRAHYDROFOLATE SYNTHASE, CYTOPLASMIC"/>
    <property type="match status" value="1"/>
</dbReference>
<comment type="similarity">
    <text evidence="11">Belongs to the tetrahydrofolate dehydrogenase/cyclohydrolase family.</text>
</comment>
<dbReference type="Proteomes" id="UP000182860">
    <property type="component" value="Unassembled WGS sequence"/>
</dbReference>
<evidence type="ECO:0000256" key="9">
    <source>
        <dbReference type="ARBA" id="ARBA00023167"/>
    </source>
</evidence>
<sequence length="286" mass="31592">MEIIDGKKIAEKIKDEVAAEIQKLNGPRPNLAIILANDRPDSKLYVALKEREAKKVGIDTHLYRLEDATSETELLGVIDFLNFDAIIDGILVQLPLPNIFNTDKVIAAIDPTKDVDGFHLNHPDYIISPVFASVLKILEEIKCPLPGKKVCILFNSDIFGKSLQKILIKAGAVVSLYSLNNFDKLSEAESRVKREEVKVLTREADILITALGLPHFVKKDMLKIGVVVIDVGITQVGDKVLGDVDFADVKDTVAYITPVPGGVGPMTIALLFKNVWEIFKKKKLQV</sequence>
<accession>A0A1J4T6A6</accession>
<gene>
    <name evidence="11" type="primary">folD</name>
    <name evidence="14" type="ORF">AUJ35_01740</name>
</gene>
<dbReference type="SUPFAM" id="SSF53223">
    <property type="entry name" value="Aminoacid dehydrogenase-like, N-terminal domain"/>
    <property type="match status" value="1"/>
</dbReference>
<keyword evidence="11" id="KW-0028">Amino-acid biosynthesis</keyword>
<evidence type="ECO:0000256" key="2">
    <source>
        <dbReference type="ARBA" id="ARBA00011738"/>
    </source>
</evidence>
<protein>
    <recommendedName>
        <fullName evidence="11">Bifunctional protein FolD</fullName>
    </recommendedName>
    <domain>
        <recommendedName>
            <fullName evidence="11">Methylenetetrahydrofolate dehydrogenase</fullName>
            <ecNumber evidence="11">1.5.1.5</ecNumber>
        </recommendedName>
    </domain>
    <domain>
        <recommendedName>
            <fullName evidence="11">Methenyltetrahydrofolate cyclohydrolase</fullName>
            <ecNumber evidence="11">3.5.4.9</ecNumber>
        </recommendedName>
    </domain>
</protein>
<dbReference type="PROSITE" id="PS00766">
    <property type="entry name" value="THF_DHG_CYH_1"/>
    <property type="match status" value="1"/>
</dbReference>
<evidence type="ECO:0000256" key="11">
    <source>
        <dbReference type="HAMAP-Rule" id="MF_01576"/>
    </source>
</evidence>
<evidence type="ECO:0000256" key="6">
    <source>
        <dbReference type="ARBA" id="ARBA00022857"/>
    </source>
</evidence>
<dbReference type="GO" id="GO:0035999">
    <property type="term" value="P:tetrahydrofolate interconversion"/>
    <property type="evidence" value="ECO:0007669"/>
    <property type="project" value="UniProtKB-UniRule"/>
</dbReference>
<comment type="pathway">
    <text evidence="1 11">One-carbon metabolism; tetrahydrofolate interconversion.</text>
</comment>
<dbReference type="Pfam" id="PF00763">
    <property type="entry name" value="THF_DHG_CYH"/>
    <property type="match status" value="1"/>
</dbReference>
<dbReference type="EC" id="1.5.1.5" evidence="11"/>
<evidence type="ECO:0000256" key="3">
    <source>
        <dbReference type="ARBA" id="ARBA00022563"/>
    </source>
</evidence>
<comment type="function">
    <text evidence="11">Catalyzes the oxidation of 5,10-methylenetetrahydrofolate to 5,10-methenyltetrahydrofolate and then the hydrolysis of 5,10-methenyltetrahydrofolate to 10-formyltetrahydrofolate.</text>
</comment>
<evidence type="ECO:0000256" key="4">
    <source>
        <dbReference type="ARBA" id="ARBA00022755"/>
    </source>
</evidence>
<keyword evidence="3 11" id="KW-0554">One-carbon metabolism</keyword>
<dbReference type="InterPro" id="IPR020630">
    <property type="entry name" value="THF_DH/CycHdrlase_cat_dom"/>
</dbReference>
<dbReference type="InterPro" id="IPR020867">
    <property type="entry name" value="THF_DH/CycHdrlase_CS"/>
</dbReference>
<dbReference type="InterPro" id="IPR000672">
    <property type="entry name" value="THF_DH/CycHdrlase"/>
</dbReference>
<evidence type="ECO:0000256" key="8">
    <source>
        <dbReference type="ARBA" id="ARBA00023102"/>
    </source>
</evidence>
<dbReference type="PROSITE" id="PS00767">
    <property type="entry name" value="THF_DHG_CYH_2"/>
    <property type="match status" value="1"/>
</dbReference>
<dbReference type="SUPFAM" id="SSF51735">
    <property type="entry name" value="NAD(P)-binding Rossmann-fold domains"/>
    <property type="match status" value="1"/>
</dbReference>
<dbReference type="PRINTS" id="PR00085">
    <property type="entry name" value="THFDHDRGNASE"/>
</dbReference>
<dbReference type="Gene3D" id="3.40.50.10860">
    <property type="entry name" value="Leucine Dehydrogenase, chain A, domain 1"/>
    <property type="match status" value="1"/>
</dbReference>
<evidence type="ECO:0000256" key="10">
    <source>
        <dbReference type="ARBA" id="ARBA00023268"/>
    </source>
</evidence>
<keyword evidence="6 11" id="KW-0521">NADP</keyword>
<dbReference type="EMBL" id="MNUV01000032">
    <property type="protein sequence ID" value="OIO07628.1"/>
    <property type="molecule type" value="Genomic_DNA"/>
</dbReference>
<dbReference type="Pfam" id="PF02882">
    <property type="entry name" value="THF_DHG_CYH_C"/>
    <property type="match status" value="1"/>
</dbReference>
<comment type="caution">
    <text evidence="14">The sequence shown here is derived from an EMBL/GenBank/DDBJ whole genome shotgun (WGS) entry which is preliminary data.</text>
</comment>
<keyword evidence="10 11" id="KW-0511">Multifunctional enzyme</keyword>
<keyword evidence="4 11" id="KW-0658">Purine biosynthesis</keyword>
<dbReference type="GO" id="GO:0004488">
    <property type="term" value="F:methylenetetrahydrofolate dehydrogenase (NADP+) activity"/>
    <property type="evidence" value="ECO:0007669"/>
    <property type="project" value="UniProtKB-UniRule"/>
</dbReference>
<comment type="catalytic activity">
    <reaction evidence="11">
        <text>(6R)-5,10-methenyltetrahydrofolate + H2O = (6R)-10-formyltetrahydrofolate + H(+)</text>
        <dbReference type="Rhea" id="RHEA:23700"/>
        <dbReference type="ChEBI" id="CHEBI:15377"/>
        <dbReference type="ChEBI" id="CHEBI:15378"/>
        <dbReference type="ChEBI" id="CHEBI:57455"/>
        <dbReference type="ChEBI" id="CHEBI:195366"/>
        <dbReference type="EC" id="3.5.4.9"/>
    </reaction>
</comment>
<dbReference type="UniPathway" id="UPA00193"/>
<evidence type="ECO:0000313" key="14">
    <source>
        <dbReference type="EMBL" id="OIO07628.1"/>
    </source>
</evidence>
<evidence type="ECO:0000256" key="1">
    <source>
        <dbReference type="ARBA" id="ARBA00004777"/>
    </source>
</evidence>
<dbReference type="GO" id="GO:0000105">
    <property type="term" value="P:L-histidine biosynthetic process"/>
    <property type="evidence" value="ECO:0007669"/>
    <property type="project" value="UniProtKB-KW"/>
</dbReference>
<dbReference type="InterPro" id="IPR020631">
    <property type="entry name" value="THF_DH/CycHdrlase_NAD-bd_dom"/>
</dbReference>
<dbReference type="GO" id="GO:0004477">
    <property type="term" value="F:methenyltetrahydrofolate cyclohydrolase activity"/>
    <property type="evidence" value="ECO:0007669"/>
    <property type="project" value="UniProtKB-UniRule"/>
</dbReference>
<name>A0A1J4T6A6_9BACT</name>
<comment type="subunit">
    <text evidence="2 11">Homodimer.</text>
</comment>
<dbReference type="FunFam" id="3.40.50.10860:FF:000005">
    <property type="entry name" value="C-1-tetrahydrofolate synthase, cytoplasmic, putative"/>
    <property type="match status" value="1"/>
</dbReference>
<dbReference type="InterPro" id="IPR036291">
    <property type="entry name" value="NAD(P)-bd_dom_sf"/>
</dbReference>
<evidence type="ECO:0000259" key="13">
    <source>
        <dbReference type="Pfam" id="PF02882"/>
    </source>
</evidence>
<evidence type="ECO:0000313" key="15">
    <source>
        <dbReference type="Proteomes" id="UP000182860"/>
    </source>
</evidence>
<dbReference type="InterPro" id="IPR046346">
    <property type="entry name" value="Aminoacid_DH-like_N_sf"/>
</dbReference>
<feature type="binding site" evidence="11">
    <location>
        <position position="233"/>
    </location>
    <ligand>
        <name>NADP(+)</name>
        <dbReference type="ChEBI" id="CHEBI:58349"/>
    </ligand>
</feature>
<reference evidence="14 15" key="1">
    <citation type="journal article" date="2016" name="Environ. Microbiol.">
        <title>Genomic resolution of a cold subsurface aquifer community provides metabolic insights for novel microbes adapted to high CO concentrations.</title>
        <authorList>
            <person name="Probst A.J."/>
            <person name="Castelle C.J."/>
            <person name="Singh A."/>
            <person name="Brown C.T."/>
            <person name="Anantharaman K."/>
            <person name="Sharon I."/>
            <person name="Hug L.A."/>
            <person name="Burstein D."/>
            <person name="Emerson J.B."/>
            <person name="Thomas B.C."/>
            <person name="Banfield J.F."/>
        </authorList>
    </citation>
    <scope>NUCLEOTIDE SEQUENCE [LARGE SCALE GENOMIC DNA]</scope>
    <source>
        <strain evidence="14">CG1_02_41_21</strain>
    </source>
</reference>
<dbReference type="AlphaFoldDB" id="A0A1J4T6A6"/>
<keyword evidence="8 11" id="KW-0368">Histidine biosynthesis</keyword>
<keyword evidence="9 11" id="KW-0486">Methionine biosynthesis</keyword>
<evidence type="ECO:0000256" key="5">
    <source>
        <dbReference type="ARBA" id="ARBA00022801"/>
    </source>
</evidence>
<keyword evidence="5 11" id="KW-0378">Hydrolase</keyword>
<comment type="catalytic activity">
    <reaction evidence="11">
        <text>(6R)-5,10-methylene-5,6,7,8-tetrahydrofolate + NADP(+) = (6R)-5,10-methenyltetrahydrofolate + NADPH</text>
        <dbReference type="Rhea" id="RHEA:22812"/>
        <dbReference type="ChEBI" id="CHEBI:15636"/>
        <dbReference type="ChEBI" id="CHEBI:57455"/>
        <dbReference type="ChEBI" id="CHEBI:57783"/>
        <dbReference type="ChEBI" id="CHEBI:58349"/>
        <dbReference type="EC" id="1.5.1.5"/>
    </reaction>
</comment>
<keyword evidence="7 11" id="KW-0560">Oxidoreductase</keyword>
<dbReference type="GO" id="GO:0005829">
    <property type="term" value="C:cytosol"/>
    <property type="evidence" value="ECO:0007669"/>
    <property type="project" value="TreeGrafter"/>
</dbReference>
<dbReference type="Gene3D" id="3.40.50.720">
    <property type="entry name" value="NAD(P)-binding Rossmann-like Domain"/>
    <property type="match status" value="1"/>
</dbReference>
<dbReference type="PANTHER" id="PTHR48099">
    <property type="entry name" value="C-1-TETRAHYDROFOLATE SYNTHASE, CYTOPLASMIC-RELATED"/>
    <property type="match status" value="1"/>
</dbReference>
<dbReference type="GO" id="GO:0009086">
    <property type="term" value="P:methionine biosynthetic process"/>
    <property type="evidence" value="ECO:0007669"/>
    <property type="project" value="UniProtKB-KW"/>
</dbReference>
<feature type="domain" description="Tetrahydrofolate dehydrogenase/cyclohydrolase NAD(P)-binding" evidence="13">
    <location>
        <begin position="132"/>
        <end position="282"/>
    </location>
</feature>
<evidence type="ECO:0000256" key="7">
    <source>
        <dbReference type="ARBA" id="ARBA00023002"/>
    </source>
</evidence>
<dbReference type="HAMAP" id="MF_01576">
    <property type="entry name" value="THF_DHG_CYH"/>
    <property type="match status" value="1"/>
</dbReference>
<feature type="domain" description="Tetrahydrofolate dehydrogenase/cyclohydrolase catalytic" evidence="12">
    <location>
        <begin position="4"/>
        <end position="116"/>
    </location>
</feature>
<organism evidence="14 15">
    <name type="scientific">Candidatus Falkowbacteria bacterium CG1_02_41_21</name>
    <dbReference type="NCBI Taxonomy" id="1805147"/>
    <lineage>
        <taxon>Bacteria</taxon>
        <taxon>Candidatus Falkowiibacteriota</taxon>
    </lineage>
</organism>
<comment type="caution">
    <text evidence="11">Lacks conserved residue(s) required for the propagation of feature annotation.</text>
</comment>
<evidence type="ECO:0000259" key="12">
    <source>
        <dbReference type="Pfam" id="PF00763"/>
    </source>
</evidence>
<dbReference type="GO" id="GO:0006164">
    <property type="term" value="P:purine nucleotide biosynthetic process"/>
    <property type="evidence" value="ECO:0007669"/>
    <property type="project" value="UniProtKB-KW"/>
</dbReference>